<keyword evidence="3" id="KW-1185">Reference proteome</keyword>
<keyword evidence="1" id="KW-1133">Transmembrane helix</keyword>
<evidence type="ECO:0000256" key="1">
    <source>
        <dbReference type="SAM" id="Phobius"/>
    </source>
</evidence>
<evidence type="ECO:0000313" key="2">
    <source>
        <dbReference type="EMBL" id="OXA47450.1"/>
    </source>
</evidence>
<feature type="transmembrane region" description="Helical" evidence="1">
    <location>
        <begin position="209"/>
        <end position="227"/>
    </location>
</feature>
<evidence type="ECO:0000313" key="3">
    <source>
        <dbReference type="Proteomes" id="UP000198287"/>
    </source>
</evidence>
<dbReference type="Proteomes" id="UP000198287">
    <property type="component" value="Unassembled WGS sequence"/>
</dbReference>
<feature type="transmembrane region" description="Helical" evidence="1">
    <location>
        <begin position="54"/>
        <end position="78"/>
    </location>
</feature>
<reference evidence="2 3" key="1">
    <citation type="submission" date="2015-12" db="EMBL/GenBank/DDBJ databases">
        <title>The genome of Folsomia candida.</title>
        <authorList>
            <person name="Faddeeva A."/>
            <person name="Derks M.F."/>
            <person name="Anvar Y."/>
            <person name="Smit S."/>
            <person name="Van Straalen N."/>
            <person name="Roelofs D."/>
        </authorList>
    </citation>
    <scope>NUCLEOTIDE SEQUENCE [LARGE SCALE GENOMIC DNA]</scope>
    <source>
        <strain evidence="2 3">VU population</strain>
        <tissue evidence="2">Whole body</tissue>
    </source>
</reference>
<keyword evidence="1" id="KW-0472">Membrane</keyword>
<dbReference type="AlphaFoldDB" id="A0A226DQU1"/>
<organism evidence="2 3">
    <name type="scientific">Folsomia candida</name>
    <name type="common">Springtail</name>
    <dbReference type="NCBI Taxonomy" id="158441"/>
    <lineage>
        <taxon>Eukaryota</taxon>
        <taxon>Metazoa</taxon>
        <taxon>Ecdysozoa</taxon>
        <taxon>Arthropoda</taxon>
        <taxon>Hexapoda</taxon>
        <taxon>Collembola</taxon>
        <taxon>Entomobryomorpha</taxon>
        <taxon>Isotomoidea</taxon>
        <taxon>Isotomidae</taxon>
        <taxon>Proisotominae</taxon>
        <taxon>Folsomia</taxon>
    </lineage>
</organism>
<dbReference type="EMBL" id="LNIX01000013">
    <property type="protein sequence ID" value="OXA47450.1"/>
    <property type="molecule type" value="Genomic_DNA"/>
</dbReference>
<accession>A0A226DQU1</accession>
<name>A0A226DQU1_FOLCA</name>
<proteinExistence type="predicted"/>
<dbReference type="PROSITE" id="PS51257">
    <property type="entry name" value="PROKAR_LIPOPROTEIN"/>
    <property type="match status" value="1"/>
</dbReference>
<protein>
    <submittedName>
        <fullName evidence="2">Uncharacterized protein</fullName>
    </submittedName>
</protein>
<comment type="caution">
    <text evidence="2">The sequence shown here is derived from an EMBL/GenBank/DDBJ whole genome shotgun (WGS) entry which is preliminary data.</text>
</comment>
<feature type="transmembrane region" description="Helical" evidence="1">
    <location>
        <begin position="160"/>
        <end position="189"/>
    </location>
</feature>
<sequence>MDKRILSHFLHPSLLSCNTLDSLSFNQNLYKWAWKRPLEYDQVKETFKFNPKSCFIWGLTEFVFNPLLILSCVAFLLLGHFNSERTALNLFSSLMYTVTIVYTLSGLCISIGEVSLGMDVPSEFTRMLDFEKDLRSDKYKGWNWNAHFGRRPSTPSMRDLLITIALQNAAMLHICAGPAVRLAFLYVGLDPLDVISPARWVPAFDSCPTFSIITKLIIYFLVCTNIARNMSYVIHFQFIILTRYSKILSMFGEIPKNARYFAKLITR</sequence>
<gene>
    <name evidence="2" type="ORF">Fcan01_17718</name>
</gene>
<feature type="transmembrane region" description="Helical" evidence="1">
    <location>
        <begin position="90"/>
        <end position="112"/>
    </location>
</feature>
<keyword evidence="1" id="KW-0812">Transmembrane</keyword>